<keyword evidence="2" id="KW-0805">Transcription regulation</keyword>
<comment type="caution">
    <text evidence="6">The sequence shown here is derived from an EMBL/GenBank/DDBJ whole genome shotgun (WGS) entry which is preliminary data.</text>
</comment>
<dbReference type="InterPro" id="IPR000847">
    <property type="entry name" value="LysR_HTH_N"/>
</dbReference>
<dbReference type="PROSITE" id="PS50931">
    <property type="entry name" value="HTH_LYSR"/>
    <property type="match status" value="1"/>
</dbReference>
<evidence type="ECO:0000313" key="6">
    <source>
        <dbReference type="EMBL" id="MDP9896855.1"/>
    </source>
</evidence>
<feature type="domain" description="HTH lysR-type" evidence="5">
    <location>
        <begin position="13"/>
        <end position="70"/>
    </location>
</feature>
<comment type="similarity">
    <text evidence="1">Belongs to the LysR transcriptional regulatory family.</text>
</comment>
<evidence type="ECO:0000259" key="5">
    <source>
        <dbReference type="PROSITE" id="PS50931"/>
    </source>
</evidence>
<evidence type="ECO:0000313" key="7">
    <source>
        <dbReference type="Proteomes" id="UP001242045"/>
    </source>
</evidence>
<reference evidence="6" key="1">
    <citation type="submission" date="2023-07" db="EMBL/GenBank/DDBJ databases">
        <title>Sorghum-associated microbial communities from plants grown in Nebraska, USA.</title>
        <authorList>
            <person name="Schachtman D."/>
        </authorList>
    </citation>
    <scope>NUCLEOTIDE SEQUENCE</scope>
    <source>
        <strain evidence="6">DS3754</strain>
    </source>
</reference>
<dbReference type="PANTHER" id="PTHR30419:SF8">
    <property type="entry name" value="NITROGEN ASSIMILATION TRANSCRIPTIONAL ACTIVATOR-RELATED"/>
    <property type="match status" value="1"/>
</dbReference>
<dbReference type="GO" id="GO:0005829">
    <property type="term" value="C:cytosol"/>
    <property type="evidence" value="ECO:0007669"/>
    <property type="project" value="TreeGrafter"/>
</dbReference>
<dbReference type="GO" id="GO:0003700">
    <property type="term" value="F:DNA-binding transcription factor activity"/>
    <property type="evidence" value="ECO:0007669"/>
    <property type="project" value="InterPro"/>
</dbReference>
<dbReference type="GO" id="GO:0003677">
    <property type="term" value="F:DNA binding"/>
    <property type="evidence" value="ECO:0007669"/>
    <property type="project" value="UniProtKB-KW"/>
</dbReference>
<protein>
    <submittedName>
        <fullName evidence="6">DNA-binding transcriptional LysR family regulator</fullName>
    </submittedName>
</protein>
<dbReference type="SUPFAM" id="SSF53850">
    <property type="entry name" value="Periplasmic binding protein-like II"/>
    <property type="match status" value="1"/>
</dbReference>
<keyword evidence="4" id="KW-0804">Transcription</keyword>
<evidence type="ECO:0000256" key="1">
    <source>
        <dbReference type="ARBA" id="ARBA00009437"/>
    </source>
</evidence>
<dbReference type="InterPro" id="IPR050950">
    <property type="entry name" value="HTH-type_LysR_regulators"/>
</dbReference>
<dbReference type="Pfam" id="PF03466">
    <property type="entry name" value="LysR_substrate"/>
    <property type="match status" value="1"/>
</dbReference>
<dbReference type="Gene3D" id="1.10.10.10">
    <property type="entry name" value="Winged helix-like DNA-binding domain superfamily/Winged helix DNA-binding domain"/>
    <property type="match status" value="1"/>
</dbReference>
<dbReference type="Gene3D" id="3.40.190.290">
    <property type="match status" value="1"/>
</dbReference>
<proteinExistence type="inferred from homology"/>
<dbReference type="Proteomes" id="UP001242045">
    <property type="component" value="Unassembled WGS sequence"/>
</dbReference>
<dbReference type="RefSeq" id="WP_307601590.1">
    <property type="nucleotide sequence ID" value="NZ_JAUSRD010000021.1"/>
</dbReference>
<dbReference type="InterPro" id="IPR036388">
    <property type="entry name" value="WH-like_DNA-bd_sf"/>
</dbReference>
<evidence type="ECO:0000256" key="3">
    <source>
        <dbReference type="ARBA" id="ARBA00023125"/>
    </source>
</evidence>
<dbReference type="Pfam" id="PF00126">
    <property type="entry name" value="HTH_1"/>
    <property type="match status" value="1"/>
</dbReference>
<evidence type="ECO:0000256" key="4">
    <source>
        <dbReference type="ARBA" id="ARBA00023163"/>
    </source>
</evidence>
<dbReference type="InterPro" id="IPR036390">
    <property type="entry name" value="WH_DNA-bd_sf"/>
</dbReference>
<organism evidence="6 7">
    <name type="scientific">Variovorax boronicumulans</name>
    <dbReference type="NCBI Taxonomy" id="436515"/>
    <lineage>
        <taxon>Bacteria</taxon>
        <taxon>Pseudomonadati</taxon>
        <taxon>Pseudomonadota</taxon>
        <taxon>Betaproteobacteria</taxon>
        <taxon>Burkholderiales</taxon>
        <taxon>Comamonadaceae</taxon>
        <taxon>Variovorax</taxon>
    </lineage>
</organism>
<gene>
    <name evidence="6" type="ORF">J2W31_005996</name>
</gene>
<dbReference type="InterPro" id="IPR005119">
    <property type="entry name" value="LysR_subst-bd"/>
</dbReference>
<sequence>MRDPLPTSLPAAVTMRQLRAFIAVAQEASITRAAQRLFLTPSALSMLIASLEGELSVRLFERTTRRVSLSDAGAQLLPSIKAMFENLDVAVDGLRLLADRHAHRFTMATSPLLASTLIPHLMASFEKKFPRIRVELLDLPVEAIAESVRSGHADFGICTADLHAQDLHSTLLYQDRLVLACPLGHPLAALGEVTWAGLRGEALVLLRQSSGLRTLVQAGFAKIGESVEPAYEVAHVATAVGMVRSGLGISILPSFALSNALTTNVVAVPLVAPVIARDVVVLHGAGKDLPDPCEAFLAHFREEVAPVARVVPALSRRFRIVPPAGADGSRAPHARPAA</sequence>
<evidence type="ECO:0000256" key="2">
    <source>
        <dbReference type="ARBA" id="ARBA00023015"/>
    </source>
</evidence>
<keyword evidence="3 6" id="KW-0238">DNA-binding</keyword>
<dbReference type="SUPFAM" id="SSF46785">
    <property type="entry name" value="Winged helix' DNA-binding domain"/>
    <property type="match status" value="1"/>
</dbReference>
<accession>A0AAW8DBZ0</accession>
<dbReference type="FunFam" id="1.10.10.10:FF:000001">
    <property type="entry name" value="LysR family transcriptional regulator"/>
    <property type="match status" value="1"/>
</dbReference>
<name>A0AAW8DBZ0_9BURK</name>
<dbReference type="PANTHER" id="PTHR30419">
    <property type="entry name" value="HTH-TYPE TRANSCRIPTIONAL REGULATOR YBHD"/>
    <property type="match status" value="1"/>
</dbReference>
<dbReference type="EMBL" id="JAUSRD010000021">
    <property type="protein sequence ID" value="MDP9896855.1"/>
    <property type="molecule type" value="Genomic_DNA"/>
</dbReference>
<dbReference type="AlphaFoldDB" id="A0AAW8DBZ0"/>